<dbReference type="EMBL" id="CAUYUJ010007580">
    <property type="protein sequence ID" value="CAK0821265.1"/>
    <property type="molecule type" value="Genomic_DNA"/>
</dbReference>
<protein>
    <submittedName>
        <fullName evidence="2">Uncharacterized protein</fullName>
    </submittedName>
</protein>
<feature type="transmembrane region" description="Helical" evidence="1">
    <location>
        <begin position="65"/>
        <end position="84"/>
    </location>
</feature>
<comment type="caution">
    <text evidence="2">The sequence shown here is derived from an EMBL/GenBank/DDBJ whole genome shotgun (WGS) entry which is preliminary data.</text>
</comment>
<evidence type="ECO:0000256" key="1">
    <source>
        <dbReference type="SAM" id="Phobius"/>
    </source>
</evidence>
<reference evidence="2" key="1">
    <citation type="submission" date="2023-10" db="EMBL/GenBank/DDBJ databases">
        <authorList>
            <person name="Chen Y."/>
            <person name="Shah S."/>
            <person name="Dougan E. K."/>
            <person name="Thang M."/>
            <person name="Chan C."/>
        </authorList>
    </citation>
    <scope>NUCLEOTIDE SEQUENCE [LARGE SCALE GENOMIC DNA]</scope>
</reference>
<dbReference type="Proteomes" id="UP001189429">
    <property type="component" value="Unassembled WGS sequence"/>
</dbReference>
<accession>A0ABN9RQE7</accession>
<keyword evidence="3" id="KW-1185">Reference proteome</keyword>
<name>A0ABN9RQE7_9DINO</name>
<evidence type="ECO:0000313" key="2">
    <source>
        <dbReference type="EMBL" id="CAK0821265.1"/>
    </source>
</evidence>
<keyword evidence="1" id="KW-0472">Membrane</keyword>
<organism evidence="2 3">
    <name type="scientific">Prorocentrum cordatum</name>
    <dbReference type="NCBI Taxonomy" id="2364126"/>
    <lineage>
        <taxon>Eukaryota</taxon>
        <taxon>Sar</taxon>
        <taxon>Alveolata</taxon>
        <taxon>Dinophyceae</taxon>
        <taxon>Prorocentrales</taxon>
        <taxon>Prorocentraceae</taxon>
        <taxon>Prorocentrum</taxon>
    </lineage>
</organism>
<sequence>MVVLPCLQGVFRDALGKEFLVNLGPRMALIRARGHRHVGGVEEESLITRVEIYNRLMMDFLVNQVYLGILLFTMHSLCFHASYIDLVTNLFAVAFITTLDDEAVDVTEVVIIGDGGDKFGDATL</sequence>
<evidence type="ECO:0000313" key="3">
    <source>
        <dbReference type="Proteomes" id="UP001189429"/>
    </source>
</evidence>
<keyword evidence="1" id="KW-0812">Transmembrane</keyword>
<gene>
    <name evidence="2" type="ORF">PCOR1329_LOCUS22627</name>
</gene>
<proteinExistence type="predicted"/>
<keyword evidence="1" id="KW-1133">Transmembrane helix</keyword>